<dbReference type="STRING" id="681398.PJIAN_4783"/>
<name>A0A161M6F3_9BACT</name>
<dbReference type="GO" id="GO:0004650">
    <property type="term" value="F:polygalacturonase activity"/>
    <property type="evidence" value="ECO:0007669"/>
    <property type="project" value="InterPro"/>
</dbReference>
<evidence type="ECO:0000313" key="6">
    <source>
        <dbReference type="EMBL" id="GAT64233.1"/>
    </source>
</evidence>
<comment type="caution">
    <text evidence="6">The sequence shown here is derived from an EMBL/GenBank/DDBJ whole genome shotgun (WGS) entry which is preliminary data.</text>
</comment>
<keyword evidence="7" id="KW-1185">Reference proteome</keyword>
<dbReference type="SUPFAM" id="SSF51126">
    <property type="entry name" value="Pectin lyase-like"/>
    <property type="match status" value="1"/>
</dbReference>
<dbReference type="Proteomes" id="UP000076586">
    <property type="component" value="Unassembled WGS sequence"/>
</dbReference>
<dbReference type="RefSeq" id="WP_068706140.1">
    <property type="nucleotide sequence ID" value="NZ_BDCR01000004.1"/>
</dbReference>
<dbReference type="GO" id="GO:0005975">
    <property type="term" value="P:carbohydrate metabolic process"/>
    <property type="evidence" value="ECO:0007669"/>
    <property type="project" value="InterPro"/>
</dbReference>
<feature type="chain" id="PRO_5007824178" evidence="5">
    <location>
        <begin position="23"/>
        <end position="477"/>
    </location>
</feature>
<dbReference type="PANTHER" id="PTHR31339">
    <property type="entry name" value="PECTIN LYASE-RELATED"/>
    <property type="match status" value="1"/>
</dbReference>
<dbReference type="OrthoDB" id="9795222at2"/>
<dbReference type="InterPro" id="IPR011050">
    <property type="entry name" value="Pectin_lyase_fold/virulence"/>
</dbReference>
<dbReference type="PROSITE" id="PS00502">
    <property type="entry name" value="POLYGALACTURONASE"/>
    <property type="match status" value="1"/>
</dbReference>
<dbReference type="Pfam" id="PF00295">
    <property type="entry name" value="Glyco_hydro_28"/>
    <property type="match status" value="1"/>
</dbReference>
<reference evidence="7" key="1">
    <citation type="submission" date="2016-04" db="EMBL/GenBank/DDBJ databases">
        <title>Draft genome sequence of Paludibacter jiangxiensis strain NM7.</title>
        <authorList>
            <person name="Qiu Y."/>
            <person name="Matsuura N."/>
            <person name="Ohashi A."/>
            <person name="Tourlousse M.D."/>
            <person name="Sekiguchi Y."/>
        </authorList>
    </citation>
    <scope>NUCLEOTIDE SEQUENCE [LARGE SCALE GENOMIC DNA]</scope>
    <source>
        <strain evidence="7">NM7</strain>
    </source>
</reference>
<feature type="signal peptide" evidence="5">
    <location>
        <begin position="1"/>
        <end position="22"/>
    </location>
</feature>
<evidence type="ECO:0000256" key="2">
    <source>
        <dbReference type="ARBA" id="ARBA00022801"/>
    </source>
</evidence>
<dbReference type="InterPro" id="IPR006626">
    <property type="entry name" value="PbH1"/>
</dbReference>
<dbReference type="PANTHER" id="PTHR31339:SF9">
    <property type="entry name" value="PLASMIN AND FIBRONECTIN-BINDING PROTEIN A"/>
    <property type="match status" value="1"/>
</dbReference>
<dbReference type="AlphaFoldDB" id="A0A161M6F3"/>
<sequence>MQKKLLSLFAVIFLASFCSVYAGPWEDMAQLAQSIKQTSFPDKSFNVVKYGASEKNPSIKNTKAINAAIVACNKKGGGKVIVPKGVYVTGPITLLSNVNLCIEEGAELRFTTNYAEYLPTVLTRWEGLDCYNYHPLIYAFKATNIAITGKGIINGQGSNTAWWNWNGNKLFGYKDGEPSQKTTGRAALMKMSEENVPVEKRQMGEGNYLRAQLINFVQCNTAKIEGVTLQNSPFWVIHPLLTNDLTVRNVTIESLGPNSDGCDPESCKNVLIEGCTFDDGDDCIAIKSGRNNDGRRWNIPSENIIVRNCKMKAGHGGVVVGSEISGGYKNLYVENCEMDSPELDRIIRIKSNTCRGGVVENVFARNVKVGQCKEAVLKIDLQYEPNEPCKRGYVPVVRNVNLENVTCQQSNYGVSIDGLEDANCVNNINLKNCDFRGVKYNSNDIKGAVNVNFENVRINNTIISSKKISTVFSPLTK</sequence>
<protein>
    <submittedName>
        <fullName evidence="6">Glycosyl hydrolases family 28</fullName>
    </submittedName>
</protein>
<comment type="similarity">
    <text evidence="1 4">Belongs to the glycosyl hydrolase 28 family.</text>
</comment>
<dbReference type="InterPro" id="IPR051801">
    <property type="entry name" value="GH28_Enzymes"/>
</dbReference>
<accession>A0A161M6F3</accession>
<organism evidence="6 7">
    <name type="scientific">Paludibacter jiangxiensis</name>
    <dbReference type="NCBI Taxonomy" id="681398"/>
    <lineage>
        <taxon>Bacteria</taxon>
        <taxon>Pseudomonadati</taxon>
        <taxon>Bacteroidota</taxon>
        <taxon>Bacteroidia</taxon>
        <taxon>Bacteroidales</taxon>
        <taxon>Paludibacteraceae</taxon>
        <taxon>Paludibacter</taxon>
    </lineage>
</organism>
<dbReference type="Gene3D" id="2.160.20.10">
    <property type="entry name" value="Single-stranded right-handed beta-helix, Pectin lyase-like"/>
    <property type="match status" value="1"/>
</dbReference>
<keyword evidence="2 4" id="KW-0378">Hydrolase</keyword>
<evidence type="ECO:0000256" key="5">
    <source>
        <dbReference type="SAM" id="SignalP"/>
    </source>
</evidence>
<keyword evidence="5" id="KW-0732">Signal</keyword>
<gene>
    <name evidence="6" type="ORF">PJIAN_4783</name>
</gene>
<dbReference type="InterPro" id="IPR012334">
    <property type="entry name" value="Pectin_lyas_fold"/>
</dbReference>
<dbReference type="InterPro" id="IPR000743">
    <property type="entry name" value="Glyco_hydro_28"/>
</dbReference>
<evidence type="ECO:0000256" key="1">
    <source>
        <dbReference type="ARBA" id="ARBA00008834"/>
    </source>
</evidence>
<dbReference type="SMART" id="SM00710">
    <property type="entry name" value="PbH1"/>
    <property type="match status" value="5"/>
</dbReference>
<proteinExistence type="inferred from homology"/>
<keyword evidence="3 4" id="KW-0326">Glycosidase</keyword>
<evidence type="ECO:0000313" key="7">
    <source>
        <dbReference type="Proteomes" id="UP000076586"/>
    </source>
</evidence>
<reference evidence="7" key="2">
    <citation type="journal article" date="2017" name="Genome Announc.">
        <title>Draft genome sequence of Paludibacter jiangxiensis NM7(T), a propionate-producing fermentative bacterium.</title>
        <authorList>
            <person name="Qiu Y.-L."/>
            <person name="Tourlousse D.M."/>
            <person name="Matsuura N."/>
            <person name="Ohashi A."/>
            <person name="Sekiguchi Y."/>
        </authorList>
    </citation>
    <scope>NUCLEOTIDE SEQUENCE [LARGE SCALE GENOMIC DNA]</scope>
    <source>
        <strain evidence="7">NM7</strain>
    </source>
</reference>
<evidence type="ECO:0000256" key="3">
    <source>
        <dbReference type="ARBA" id="ARBA00023295"/>
    </source>
</evidence>
<dbReference type="EMBL" id="BDCR01000004">
    <property type="protein sequence ID" value="GAT64233.1"/>
    <property type="molecule type" value="Genomic_DNA"/>
</dbReference>
<evidence type="ECO:0000256" key="4">
    <source>
        <dbReference type="RuleBase" id="RU361169"/>
    </source>
</evidence>